<dbReference type="Pfam" id="PF05929">
    <property type="entry name" value="Phage_GPO"/>
    <property type="match status" value="1"/>
</dbReference>
<feature type="region of interest" description="Disordered" evidence="2">
    <location>
        <begin position="161"/>
        <end position="185"/>
    </location>
</feature>
<proteinExistence type="predicted"/>
<dbReference type="InterPro" id="IPR009228">
    <property type="entry name" value="Capsid_scaffold_GpO"/>
</dbReference>
<gene>
    <name evidence="3" type="ORF">SAMN02745130_02175</name>
</gene>
<dbReference type="OrthoDB" id="5625143at2"/>
<keyword evidence="1" id="KW-0175">Coiled coil</keyword>
<evidence type="ECO:0000313" key="4">
    <source>
        <dbReference type="Proteomes" id="UP000190460"/>
    </source>
</evidence>
<evidence type="ECO:0000313" key="3">
    <source>
        <dbReference type="EMBL" id="SKA81184.1"/>
    </source>
</evidence>
<reference evidence="3 4" key="1">
    <citation type="submission" date="2017-02" db="EMBL/GenBank/DDBJ databases">
        <authorList>
            <person name="Peterson S.W."/>
        </authorList>
    </citation>
    <scope>NUCLEOTIDE SEQUENCE [LARGE SCALE GENOMIC DNA]</scope>
    <source>
        <strain evidence="3 4">ATCC 49788</strain>
    </source>
</reference>
<evidence type="ECO:0000256" key="2">
    <source>
        <dbReference type="SAM" id="MobiDB-lite"/>
    </source>
</evidence>
<feature type="coiled-coil region" evidence="1">
    <location>
        <begin position="193"/>
        <end position="220"/>
    </location>
</feature>
<organism evidence="3 4">
    <name type="scientific">Thiothrix eikelboomii</name>
    <dbReference type="NCBI Taxonomy" id="92487"/>
    <lineage>
        <taxon>Bacteria</taxon>
        <taxon>Pseudomonadati</taxon>
        <taxon>Pseudomonadota</taxon>
        <taxon>Gammaproteobacteria</taxon>
        <taxon>Thiotrichales</taxon>
        <taxon>Thiotrichaceae</taxon>
        <taxon>Thiothrix</taxon>
    </lineage>
</organism>
<dbReference type="RefSeq" id="WP_078922652.1">
    <property type="nucleotide sequence ID" value="NZ_FUYB01000009.1"/>
</dbReference>
<accession>A0A1T4WV54</accession>
<dbReference type="EMBL" id="FUYB01000009">
    <property type="protein sequence ID" value="SKA81184.1"/>
    <property type="molecule type" value="Genomic_DNA"/>
</dbReference>
<evidence type="ECO:0000256" key="1">
    <source>
        <dbReference type="SAM" id="Coils"/>
    </source>
</evidence>
<name>A0A1T4WV54_9GAMM</name>
<protein>
    <submittedName>
        <fullName evidence="3">Phage capsid scaffolding protein (GPO) serine peptidase</fullName>
    </submittedName>
</protein>
<dbReference type="Proteomes" id="UP000190460">
    <property type="component" value="Unassembled WGS sequence"/>
</dbReference>
<dbReference type="AlphaFoldDB" id="A0A1T4WV54"/>
<dbReference type="STRING" id="92487.SAMN02745130_02175"/>
<sequence length="287" mass="31573">MATVTKRIAKSGLTIDGRELPKPTLLAMAASYDQQTYAARINMEHIVAMWPDSTFKEYGTVTALRTEEAPANEVYLVADMEVLDEVIDFWENKKQKRAFSIELDRNLVGSGKPYLTGLAITSTPASLGTHFSATSPNVIRYQFIERRVDDHADYTVEHLSMSIDTPAGNPATPPKTEPTTPASNVPDQFAAHLQHFTTELAAVRDERNAAQAECKRLTDEFTAKLAAKDSEYANALSAKTSEYTGVLAAKDAEIESLKQQIPADGYQFRPKFTGNEDAKAATGGFRF</sequence>
<keyword evidence="4" id="KW-1185">Reference proteome</keyword>